<sequence length="70" mass="7868">MRVFTNIRLWHKPAVLNWREVRATRAVEEALKTILFLPGPYRVGFAGPVAAIAVFLENKGAALFNPSLYV</sequence>
<evidence type="ECO:0000313" key="2">
    <source>
        <dbReference type="Proteomes" id="UP001160390"/>
    </source>
</evidence>
<comment type="caution">
    <text evidence="1">The sequence shown here is derived from an EMBL/GenBank/DDBJ whole genome shotgun (WGS) entry which is preliminary data.</text>
</comment>
<evidence type="ECO:0000313" key="1">
    <source>
        <dbReference type="EMBL" id="CAI6090702.1"/>
    </source>
</evidence>
<name>A0AA35M5H5_9HYPO</name>
<keyword evidence="2" id="KW-1185">Reference proteome</keyword>
<proteinExistence type="predicted"/>
<protein>
    <submittedName>
        <fullName evidence="1">Uncharacterized protein</fullName>
    </submittedName>
</protein>
<feature type="non-terminal residue" evidence="1">
    <location>
        <position position="70"/>
    </location>
</feature>
<organism evidence="1 2">
    <name type="scientific">Clonostachys chloroleuca</name>
    <dbReference type="NCBI Taxonomy" id="1926264"/>
    <lineage>
        <taxon>Eukaryota</taxon>
        <taxon>Fungi</taxon>
        <taxon>Dikarya</taxon>
        <taxon>Ascomycota</taxon>
        <taxon>Pezizomycotina</taxon>
        <taxon>Sordariomycetes</taxon>
        <taxon>Hypocreomycetidae</taxon>
        <taxon>Hypocreales</taxon>
        <taxon>Bionectriaceae</taxon>
        <taxon>Clonostachys</taxon>
    </lineage>
</organism>
<accession>A0AA35M5H5</accession>
<gene>
    <name evidence="1" type="ORF">CCHLO57077_00019758</name>
</gene>
<dbReference type="EMBL" id="CABFNP030001033">
    <property type="protein sequence ID" value="CAI6090702.1"/>
    <property type="molecule type" value="Genomic_DNA"/>
</dbReference>
<reference evidence="1" key="1">
    <citation type="submission" date="2023-01" db="EMBL/GenBank/DDBJ databases">
        <authorList>
            <person name="Piombo E."/>
        </authorList>
    </citation>
    <scope>NUCLEOTIDE SEQUENCE</scope>
</reference>
<dbReference type="AlphaFoldDB" id="A0AA35M5H5"/>
<dbReference type="Proteomes" id="UP001160390">
    <property type="component" value="Unassembled WGS sequence"/>
</dbReference>